<accession>A0ABV5YQT2</accession>
<proteinExistence type="predicted"/>
<sequence>MKRLLAVTVALVVLAGCGRDGQVPTSAPVGPSQSSTVAMPAFLRVTGRPTSSMMAVVWRNGVATITSRLSGRKVTIAGKAGHYTRNGRLLAVVRTYRDGVRLKDAQGVTLWRARISRTQVEIRRGETEVRYTFRPYGDDRIIVRQGTLLVGNVRAVENGAELTDASGVRQGVSSSRPGDDMAVLLCSEIPPDLRAILTAVLLRRR</sequence>
<dbReference type="PROSITE" id="PS51257">
    <property type="entry name" value="PROKAR_LIPOPROTEIN"/>
    <property type="match status" value="1"/>
</dbReference>
<dbReference type="EMBL" id="JBHLZP010000379">
    <property type="protein sequence ID" value="MFB9837420.1"/>
    <property type="molecule type" value="Genomic_DNA"/>
</dbReference>
<organism evidence="1 2">
    <name type="scientific">Actinoallomurus acaciae</name>
    <dbReference type="NCBI Taxonomy" id="502577"/>
    <lineage>
        <taxon>Bacteria</taxon>
        <taxon>Bacillati</taxon>
        <taxon>Actinomycetota</taxon>
        <taxon>Actinomycetes</taxon>
        <taxon>Streptosporangiales</taxon>
        <taxon>Thermomonosporaceae</taxon>
        <taxon>Actinoallomurus</taxon>
    </lineage>
</organism>
<dbReference type="RefSeq" id="WP_378210238.1">
    <property type="nucleotide sequence ID" value="NZ_JBHLZP010000379.1"/>
</dbReference>
<keyword evidence="2" id="KW-1185">Reference proteome</keyword>
<name>A0ABV5YQT2_9ACTN</name>
<dbReference type="Proteomes" id="UP001589627">
    <property type="component" value="Unassembled WGS sequence"/>
</dbReference>
<gene>
    <name evidence="1" type="ORF">ACFFNX_35125</name>
</gene>
<reference evidence="1 2" key="1">
    <citation type="submission" date="2024-09" db="EMBL/GenBank/DDBJ databases">
        <authorList>
            <person name="Sun Q."/>
            <person name="Mori K."/>
        </authorList>
    </citation>
    <scope>NUCLEOTIDE SEQUENCE [LARGE SCALE GENOMIC DNA]</scope>
    <source>
        <strain evidence="1 2">TBRC 0563</strain>
    </source>
</reference>
<protein>
    <recommendedName>
        <fullName evidence="3">Lipoprotein</fullName>
    </recommendedName>
</protein>
<evidence type="ECO:0000313" key="2">
    <source>
        <dbReference type="Proteomes" id="UP001589627"/>
    </source>
</evidence>
<comment type="caution">
    <text evidence="1">The sequence shown here is derived from an EMBL/GenBank/DDBJ whole genome shotgun (WGS) entry which is preliminary data.</text>
</comment>
<evidence type="ECO:0008006" key="3">
    <source>
        <dbReference type="Google" id="ProtNLM"/>
    </source>
</evidence>
<evidence type="ECO:0000313" key="1">
    <source>
        <dbReference type="EMBL" id="MFB9837420.1"/>
    </source>
</evidence>